<sequence length="399" mass="41701">MPLGLTVTHQALGSFFILSVPATAPYFEAALARPELVIGLFPSVAYLMAMVSSVLAYRFFPRFGPLGTSNFAILIGLIGYLCLAMSTAWAFLIAAILMGIAYGPLNPSSSVVLYQLAPLRQRNVVFSLKQSGVPLGGAVAGLTLPFAANQLDYTGTIVLSATIVAAILIGFWQHSHRIDTGIETPGARSGGNREAMFHLGCQLLAAASFCYSFIQLVFSAFLGLIAYQFFDFTPVAAGVVLAVFHVSGIIGRPAWGLVADYLRRWWTVLPAIGVLTALLSAALVPLIRVDNPDPLLLYGLAAALGLCASGWNGVYVAELSNAVPSSALGSITGKGLSITFAGVVIGPITFGFTLETFNATVALLGLFAVGMIGAGLAWAGVVVSRRIVHAGLYPASSPA</sequence>
<dbReference type="GO" id="GO:0022857">
    <property type="term" value="F:transmembrane transporter activity"/>
    <property type="evidence" value="ECO:0007669"/>
    <property type="project" value="InterPro"/>
</dbReference>
<dbReference type="Pfam" id="PF07690">
    <property type="entry name" value="MFS_1"/>
    <property type="match status" value="1"/>
</dbReference>
<evidence type="ECO:0000256" key="4">
    <source>
        <dbReference type="SAM" id="Phobius"/>
    </source>
</evidence>
<keyword evidence="7" id="KW-1185">Reference proteome</keyword>
<dbReference type="PROSITE" id="PS50850">
    <property type="entry name" value="MFS"/>
    <property type="match status" value="1"/>
</dbReference>
<dbReference type="SUPFAM" id="SSF103473">
    <property type="entry name" value="MFS general substrate transporter"/>
    <property type="match status" value="1"/>
</dbReference>
<feature type="transmembrane region" description="Helical" evidence="4">
    <location>
        <begin position="153"/>
        <end position="172"/>
    </location>
</feature>
<name>A0A4Q8CZM4_9GAMM</name>
<protein>
    <submittedName>
        <fullName evidence="6">Sugar phosphate permease</fullName>
    </submittedName>
</protein>
<feature type="transmembrane region" description="Helical" evidence="4">
    <location>
        <begin position="267"/>
        <end position="289"/>
    </location>
</feature>
<evidence type="ECO:0000259" key="5">
    <source>
        <dbReference type="PROSITE" id="PS50850"/>
    </source>
</evidence>
<feature type="transmembrane region" description="Helical" evidence="4">
    <location>
        <begin position="38"/>
        <end position="60"/>
    </location>
</feature>
<dbReference type="PANTHER" id="PTHR23527">
    <property type="entry name" value="BLL3282 PROTEIN"/>
    <property type="match status" value="1"/>
</dbReference>
<evidence type="ECO:0000256" key="3">
    <source>
        <dbReference type="ARBA" id="ARBA00023136"/>
    </source>
</evidence>
<dbReference type="InterPro" id="IPR052952">
    <property type="entry name" value="MFS-Transporter"/>
</dbReference>
<feature type="domain" description="Major facilitator superfamily (MFS) profile" evidence="5">
    <location>
        <begin position="1"/>
        <end position="385"/>
    </location>
</feature>
<gene>
    <name evidence="6" type="ORF">EV698_0643</name>
</gene>
<evidence type="ECO:0000313" key="7">
    <source>
        <dbReference type="Proteomes" id="UP000292298"/>
    </source>
</evidence>
<keyword evidence="2 4" id="KW-1133">Transmembrane helix</keyword>
<dbReference type="EMBL" id="SHLI01000001">
    <property type="protein sequence ID" value="RZU98397.1"/>
    <property type="molecule type" value="Genomic_DNA"/>
</dbReference>
<dbReference type="AlphaFoldDB" id="A0A4Q8CZM4"/>
<feature type="transmembrane region" description="Helical" evidence="4">
    <location>
        <begin position="295"/>
        <end position="314"/>
    </location>
</feature>
<dbReference type="InterPro" id="IPR036259">
    <property type="entry name" value="MFS_trans_sf"/>
</dbReference>
<keyword evidence="1 4" id="KW-0812">Transmembrane</keyword>
<accession>A0A4Q8CZM4</accession>
<feature type="transmembrane region" description="Helical" evidence="4">
    <location>
        <begin position="235"/>
        <end position="255"/>
    </location>
</feature>
<comment type="caution">
    <text evidence="6">The sequence shown here is derived from an EMBL/GenBank/DDBJ whole genome shotgun (WGS) entry which is preliminary data.</text>
</comment>
<reference evidence="6 7" key="1">
    <citation type="submission" date="2019-02" db="EMBL/GenBank/DDBJ databases">
        <title>Genomic Encyclopedia of Type Strains, Phase IV (KMG-IV): sequencing the most valuable type-strain genomes for metagenomic binning, comparative biology and taxonomic classification.</title>
        <authorList>
            <person name="Goeker M."/>
        </authorList>
    </citation>
    <scope>NUCLEOTIDE SEQUENCE [LARGE SCALE GENOMIC DNA]</scope>
    <source>
        <strain evidence="6 7">DSM 21056</strain>
    </source>
</reference>
<dbReference type="RefSeq" id="WP_130502715.1">
    <property type="nucleotide sequence ID" value="NZ_SHLI01000001.1"/>
</dbReference>
<feature type="transmembrane region" description="Helical" evidence="4">
    <location>
        <begin position="360"/>
        <end position="383"/>
    </location>
</feature>
<proteinExistence type="predicted"/>
<feature type="transmembrane region" description="Helical" evidence="4">
    <location>
        <begin position="72"/>
        <end position="102"/>
    </location>
</feature>
<dbReference type="InterPro" id="IPR011701">
    <property type="entry name" value="MFS"/>
</dbReference>
<feature type="transmembrane region" description="Helical" evidence="4">
    <location>
        <begin position="335"/>
        <end position="354"/>
    </location>
</feature>
<feature type="transmembrane region" description="Helical" evidence="4">
    <location>
        <begin position="203"/>
        <end position="229"/>
    </location>
</feature>
<evidence type="ECO:0000256" key="1">
    <source>
        <dbReference type="ARBA" id="ARBA00022692"/>
    </source>
</evidence>
<evidence type="ECO:0000256" key="2">
    <source>
        <dbReference type="ARBA" id="ARBA00022989"/>
    </source>
</evidence>
<keyword evidence="3 4" id="KW-0472">Membrane</keyword>
<dbReference type="InterPro" id="IPR020846">
    <property type="entry name" value="MFS_dom"/>
</dbReference>
<dbReference type="OrthoDB" id="8724598at2"/>
<evidence type="ECO:0000313" key="6">
    <source>
        <dbReference type="EMBL" id="RZU98397.1"/>
    </source>
</evidence>
<dbReference type="Gene3D" id="1.20.1250.20">
    <property type="entry name" value="MFS general substrate transporter like domains"/>
    <property type="match status" value="2"/>
</dbReference>
<dbReference type="PANTHER" id="PTHR23527:SF1">
    <property type="entry name" value="BLL3282 PROTEIN"/>
    <property type="match status" value="1"/>
</dbReference>
<organism evidence="6 7">
    <name type="scientific">Spiribacter vilamensis</name>
    <dbReference type="NCBI Taxonomy" id="531306"/>
    <lineage>
        <taxon>Bacteria</taxon>
        <taxon>Pseudomonadati</taxon>
        <taxon>Pseudomonadota</taxon>
        <taxon>Gammaproteobacteria</taxon>
        <taxon>Chromatiales</taxon>
        <taxon>Ectothiorhodospiraceae</taxon>
        <taxon>Spiribacter</taxon>
    </lineage>
</organism>
<dbReference type="Proteomes" id="UP000292298">
    <property type="component" value="Unassembled WGS sequence"/>
</dbReference>